<gene>
    <name evidence="3" type="primary">MSU1</name>
    <name evidence="3" type="ORF">Q8F55_002577</name>
</gene>
<proteinExistence type="predicted"/>
<dbReference type="PANTHER" id="PTHR23355">
    <property type="entry name" value="RIBONUCLEASE"/>
    <property type="match status" value="1"/>
</dbReference>
<keyword evidence="4" id="KW-1185">Reference proteome</keyword>
<evidence type="ECO:0000313" key="3">
    <source>
        <dbReference type="EMBL" id="KAL1411613.1"/>
    </source>
</evidence>
<dbReference type="PANTHER" id="PTHR23355:SF65">
    <property type="entry name" value="EXORIBONUCLEASE CYT-4, PUTATIVE (AFU_ORTHOLOGUE AFUA_7G01550)-RELATED"/>
    <property type="match status" value="1"/>
</dbReference>
<dbReference type="SMART" id="SM00955">
    <property type="entry name" value="RNB"/>
    <property type="match status" value="1"/>
</dbReference>
<dbReference type="EC" id="3.1.13.1" evidence="3"/>
<dbReference type="RefSeq" id="XP_069211557.1">
    <property type="nucleotide sequence ID" value="XM_069351171.1"/>
</dbReference>
<evidence type="ECO:0000256" key="1">
    <source>
        <dbReference type="SAM" id="MobiDB-lite"/>
    </source>
</evidence>
<dbReference type="EMBL" id="JBBXJM010000002">
    <property type="protein sequence ID" value="KAL1411613.1"/>
    <property type="molecule type" value="Genomic_DNA"/>
</dbReference>
<dbReference type="GO" id="GO:0008859">
    <property type="term" value="F:exoribonuclease II activity"/>
    <property type="evidence" value="ECO:0007669"/>
    <property type="project" value="UniProtKB-EC"/>
</dbReference>
<keyword evidence="3" id="KW-0540">Nuclease</keyword>
<evidence type="ECO:0000259" key="2">
    <source>
        <dbReference type="SMART" id="SM00955"/>
    </source>
</evidence>
<dbReference type="InterPro" id="IPR001900">
    <property type="entry name" value="RNase_II/R"/>
</dbReference>
<comment type="caution">
    <text evidence="3">The sequence shown here is derived from an EMBL/GenBank/DDBJ whole genome shotgun (WGS) entry which is preliminary data.</text>
</comment>
<evidence type="ECO:0000313" key="4">
    <source>
        <dbReference type="Proteomes" id="UP001565368"/>
    </source>
</evidence>
<keyword evidence="3" id="KW-0269">Exonuclease</keyword>
<dbReference type="Pfam" id="PF00773">
    <property type="entry name" value="RNB"/>
    <property type="match status" value="1"/>
</dbReference>
<feature type="domain" description="RNB" evidence="2">
    <location>
        <begin position="473"/>
        <end position="836"/>
    </location>
</feature>
<feature type="region of interest" description="Disordered" evidence="1">
    <location>
        <begin position="46"/>
        <end position="66"/>
    </location>
</feature>
<keyword evidence="3" id="KW-0378">Hydrolase</keyword>
<sequence length="965" mass="102406">MRPRIAAPRGLARVARRHLASTHPALRRPRQLDADAEIADATDIFSTPLPSEQARRHAPASKRAPQRRDIKFAYADGGATAERMLYFSADDVVGSASLAEGEAEPGVEPGRVVEVRRGGISGIGLVLAPILISGRDRLLLLRPSGEIWPVTKNDVQFSMPPSLVPAGLVSECWAPELLALWARGEDVGVASGADSALLGEERTAAMLAARRRAATLLRTVQRETERMEARLTGGSLKSGRGGGIEALYEAFAPAEPEQQGAVTSAQAAELLLNADGGDKAIAVRPNTLPAYAAHVILMRRPDLFLADDAGMLESGAFLVRSRNARRRLEAASQAVAHDGAALQAFVAKGAPLVAAAREGRAPEHVEWTEAERDFIHLLTLSLYEIRATQASPVHAIAAGIVKAFGIAPDQRIDSSVVAGLLADLGVLPPSDSLRTSMGAESVERAIDRSRMRAEVTGEAGAQAPVDTALDGLREDVAHRVYVIDDPSAVELDDGIALERMADGTFWIHVHIADPTRYLGIGDPAALRASFQTTALYLPEGTTPLLPHALGDGTLSLGSGDGQGCMTFSARVDAAGALLDSKVSVGWLKSAVVTTYAEVDARLGLDVVPPRYPFGRREGGAPPKRRNDELTPADIADLGTLRDLAVVLRRQRVATAGLAWGGSEPQVKLLNAPRPAANMFSRDAIPALPATFSPARPDDVAYDFAIPTTNLFTTVSASTTVAELMILANRVAAAFCAERGIAAMFRSTVAPANTSSTPASHTLAKLLELRAEGGWIEEVDVQRANLAFRPSAITTRPAQHWVMGFTDDHTGYIRATSPLRRYEDLFAHWQIKAALAGGSVLPEAEVASLADRSKRGEQRAKNIDKQANAFWTAGLFAQRRAGPRPAGYAFGPDAVDVAGVLRGTVVGAPAMTATKSSTPVRVPALGLTLSLNQKGRHTHLAIGQEVDAVLDETQLWPAPLITLALA</sequence>
<accession>A0ABR3QA99</accession>
<name>A0ABR3QA99_9TREE</name>
<dbReference type="InterPro" id="IPR050180">
    <property type="entry name" value="RNR_Ribonuclease"/>
</dbReference>
<organism evidence="3 4">
    <name type="scientific">Vanrija albida</name>
    <dbReference type="NCBI Taxonomy" id="181172"/>
    <lineage>
        <taxon>Eukaryota</taxon>
        <taxon>Fungi</taxon>
        <taxon>Dikarya</taxon>
        <taxon>Basidiomycota</taxon>
        <taxon>Agaricomycotina</taxon>
        <taxon>Tremellomycetes</taxon>
        <taxon>Trichosporonales</taxon>
        <taxon>Trichosporonaceae</taxon>
        <taxon>Vanrija</taxon>
    </lineage>
</organism>
<dbReference type="Proteomes" id="UP001565368">
    <property type="component" value="Unassembled WGS sequence"/>
</dbReference>
<dbReference type="InterPro" id="IPR012340">
    <property type="entry name" value="NA-bd_OB-fold"/>
</dbReference>
<dbReference type="GeneID" id="95983620"/>
<dbReference type="SUPFAM" id="SSF50249">
    <property type="entry name" value="Nucleic acid-binding proteins"/>
    <property type="match status" value="1"/>
</dbReference>
<reference evidence="3 4" key="1">
    <citation type="submission" date="2023-08" db="EMBL/GenBank/DDBJ databases">
        <title>Annotated Genome Sequence of Vanrija albida AlHP1.</title>
        <authorList>
            <person name="Herzog R."/>
        </authorList>
    </citation>
    <scope>NUCLEOTIDE SEQUENCE [LARGE SCALE GENOMIC DNA]</scope>
    <source>
        <strain evidence="3 4">AlHP1</strain>
    </source>
</reference>
<protein>
    <submittedName>
        <fullName evidence="3">3'-5' RNA exonuclease complex component</fullName>
        <ecNumber evidence="3">3.1.13.1</ecNumber>
    </submittedName>
</protein>